<name>A0ABP6QBW7_9ACTN</name>
<dbReference type="InterPro" id="IPR001647">
    <property type="entry name" value="HTH_TetR"/>
</dbReference>
<gene>
    <name evidence="4" type="ORF">GCM10010468_32300</name>
</gene>
<dbReference type="Gene3D" id="1.10.357.10">
    <property type="entry name" value="Tetracycline Repressor, domain 2"/>
    <property type="match status" value="1"/>
</dbReference>
<protein>
    <recommendedName>
        <fullName evidence="3">HTH tetR-type domain-containing protein</fullName>
    </recommendedName>
</protein>
<organism evidence="4 5">
    <name type="scientific">Actinocorallia longicatena</name>
    <dbReference type="NCBI Taxonomy" id="111803"/>
    <lineage>
        <taxon>Bacteria</taxon>
        <taxon>Bacillati</taxon>
        <taxon>Actinomycetota</taxon>
        <taxon>Actinomycetes</taxon>
        <taxon>Streptosporangiales</taxon>
        <taxon>Thermomonosporaceae</taxon>
        <taxon>Actinocorallia</taxon>
    </lineage>
</organism>
<dbReference type="SUPFAM" id="SSF46689">
    <property type="entry name" value="Homeodomain-like"/>
    <property type="match status" value="1"/>
</dbReference>
<accession>A0ABP6QBW7</accession>
<dbReference type="InterPro" id="IPR050109">
    <property type="entry name" value="HTH-type_TetR-like_transc_reg"/>
</dbReference>
<proteinExistence type="predicted"/>
<keyword evidence="1 2" id="KW-0238">DNA-binding</keyword>
<keyword evidence="5" id="KW-1185">Reference proteome</keyword>
<dbReference type="InterPro" id="IPR009057">
    <property type="entry name" value="Homeodomain-like_sf"/>
</dbReference>
<evidence type="ECO:0000259" key="3">
    <source>
        <dbReference type="PROSITE" id="PS50977"/>
    </source>
</evidence>
<dbReference type="SUPFAM" id="SSF48498">
    <property type="entry name" value="Tetracyclin repressor-like, C-terminal domain"/>
    <property type="match status" value="1"/>
</dbReference>
<dbReference type="Proteomes" id="UP001501237">
    <property type="component" value="Unassembled WGS sequence"/>
</dbReference>
<dbReference type="PANTHER" id="PTHR30055:SF233">
    <property type="entry name" value="REGULATORY PROTEIN TETR"/>
    <property type="match status" value="1"/>
</dbReference>
<dbReference type="PROSITE" id="PS50977">
    <property type="entry name" value="HTH_TETR_2"/>
    <property type="match status" value="1"/>
</dbReference>
<comment type="caution">
    <text evidence="4">The sequence shown here is derived from an EMBL/GenBank/DDBJ whole genome shotgun (WGS) entry which is preliminary data.</text>
</comment>
<evidence type="ECO:0000313" key="5">
    <source>
        <dbReference type="Proteomes" id="UP001501237"/>
    </source>
</evidence>
<reference evidence="5" key="1">
    <citation type="journal article" date="2019" name="Int. J. Syst. Evol. Microbiol.">
        <title>The Global Catalogue of Microorganisms (GCM) 10K type strain sequencing project: providing services to taxonomists for standard genome sequencing and annotation.</title>
        <authorList>
            <consortium name="The Broad Institute Genomics Platform"/>
            <consortium name="The Broad Institute Genome Sequencing Center for Infectious Disease"/>
            <person name="Wu L."/>
            <person name="Ma J."/>
        </authorList>
    </citation>
    <scope>NUCLEOTIDE SEQUENCE [LARGE SCALE GENOMIC DNA]</scope>
    <source>
        <strain evidence="5">JCM 9377</strain>
    </source>
</reference>
<sequence>MTETRRRGRPRKEDAGDTKALLLEAAMDLFSRHGYAGTSIRAIARQVGLSESVLYAHFESKHAIFEAALAQMGPPGAHALFATVDQDLVATDPPAFVRAIAHRVIDAWTAPESLKFMSFMGRDGLSQDPALANGVRETNEVLAGFFARWAEEGRLPAGLEPDALAFALLSPIGMCRVLWFHAGTPPEVLEAARRRALDHVETFIRLAFGPA</sequence>
<evidence type="ECO:0000256" key="1">
    <source>
        <dbReference type="ARBA" id="ARBA00023125"/>
    </source>
</evidence>
<dbReference type="RefSeq" id="WP_344828828.1">
    <property type="nucleotide sequence ID" value="NZ_BAAAUV010000007.1"/>
</dbReference>
<dbReference type="PANTHER" id="PTHR30055">
    <property type="entry name" value="HTH-TYPE TRANSCRIPTIONAL REGULATOR RUTR"/>
    <property type="match status" value="1"/>
</dbReference>
<feature type="DNA-binding region" description="H-T-H motif" evidence="2">
    <location>
        <begin position="39"/>
        <end position="58"/>
    </location>
</feature>
<evidence type="ECO:0000313" key="4">
    <source>
        <dbReference type="EMBL" id="GAA3212760.1"/>
    </source>
</evidence>
<evidence type="ECO:0000256" key="2">
    <source>
        <dbReference type="PROSITE-ProRule" id="PRU00335"/>
    </source>
</evidence>
<dbReference type="InterPro" id="IPR036271">
    <property type="entry name" value="Tet_transcr_reg_TetR-rel_C_sf"/>
</dbReference>
<dbReference type="PRINTS" id="PR00455">
    <property type="entry name" value="HTHTETR"/>
</dbReference>
<dbReference type="EMBL" id="BAAAUV010000007">
    <property type="protein sequence ID" value="GAA3212760.1"/>
    <property type="molecule type" value="Genomic_DNA"/>
</dbReference>
<feature type="domain" description="HTH tetR-type" evidence="3">
    <location>
        <begin position="16"/>
        <end position="76"/>
    </location>
</feature>
<dbReference type="Pfam" id="PF00440">
    <property type="entry name" value="TetR_N"/>
    <property type="match status" value="1"/>
</dbReference>